<name>A0ABT5JDT7_RHOTP</name>
<proteinExistence type="inferred from homology"/>
<sequence length="279" mass="29894">MSDPTTADSALADRASEADDGAEAWVDPERVSLKDVLLPLVTFAVLLLIWEAAVREAKIPAWLLPSPTVIGEAFADWWRELLAHSLVTLYETLAGFALSIALGVPLAVAVVYSPVLQKTIYPILLALQSVPKVAIAPLLALWIGFGAMPKIIVVFLVCFFPIVVATATGLTAVPPALMDLIRSLSATPFQTFVKARFPTAMPHIFVGLKIAITFAVIGAVIGEFVGSESGLGYLILVSSSQSRTPVAFAALVVLTLMSIVLYYAVEFVERLMVPWATKT</sequence>
<dbReference type="CDD" id="cd06261">
    <property type="entry name" value="TM_PBP2"/>
    <property type="match status" value="1"/>
</dbReference>
<gene>
    <name evidence="9" type="ORF">PQJ73_19330</name>
</gene>
<evidence type="ECO:0000256" key="7">
    <source>
        <dbReference type="RuleBase" id="RU363032"/>
    </source>
</evidence>
<evidence type="ECO:0000256" key="3">
    <source>
        <dbReference type="ARBA" id="ARBA00022475"/>
    </source>
</evidence>
<keyword evidence="6 7" id="KW-0472">Membrane</keyword>
<evidence type="ECO:0000256" key="5">
    <source>
        <dbReference type="ARBA" id="ARBA00022989"/>
    </source>
</evidence>
<feature type="domain" description="ABC transmembrane type-1" evidence="8">
    <location>
        <begin position="85"/>
        <end position="265"/>
    </location>
</feature>
<reference evidence="9" key="2">
    <citation type="submission" date="2023-02" db="EMBL/GenBank/DDBJ databases">
        <authorList>
            <person name="Rayyan A."/>
            <person name="Meyer T."/>
            <person name="Kyndt J.A."/>
        </authorList>
    </citation>
    <scope>NUCLEOTIDE SEQUENCE</scope>
    <source>
        <strain evidence="9">DSM 9987</strain>
    </source>
</reference>
<keyword evidence="2 7" id="KW-0813">Transport</keyword>
<comment type="subcellular location">
    <subcellularLocation>
        <location evidence="1 7">Cell membrane</location>
        <topology evidence="1 7">Multi-pass membrane protein</topology>
    </subcellularLocation>
</comment>
<reference evidence="9" key="1">
    <citation type="journal article" date="2023" name="Microbiol Resour">
        <title>Genome Sequences of Rhodoplanes serenus and Two Thermotolerant Strains, Rhodoplanes tepidamans and 'Rhodoplanes cryptolactis,' Further Refine the Genus.</title>
        <authorList>
            <person name="Rayyan A.A."/>
            <person name="Kyndt J.A."/>
        </authorList>
    </citation>
    <scope>NUCLEOTIDE SEQUENCE</scope>
    <source>
        <strain evidence="9">DSM 9987</strain>
    </source>
</reference>
<evidence type="ECO:0000313" key="10">
    <source>
        <dbReference type="Proteomes" id="UP001165652"/>
    </source>
</evidence>
<feature type="transmembrane region" description="Helical" evidence="7">
    <location>
        <begin position="36"/>
        <end position="54"/>
    </location>
</feature>
<feature type="transmembrane region" description="Helical" evidence="7">
    <location>
        <begin position="151"/>
        <end position="173"/>
    </location>
</feature>
<comment type="similarity">
    <text evidence="7">Belongs to the binding-protein-dependent transport system permease family.</text>
</comment>
<feature type="transmembrane region" description="Helical" evidence="7">
    <location>
        <begin position="246"/>
        <end position="265"/>
    </location>
</feature>
<dbReference type="PANTHER" id="PTHR30151">
    <property type="entry name" value="ALKANE SULFONATE ABC TRANSPORTER-RELATED, MEMBRANE SUBUNIT"/>
    <property type="match status" value="1"/>
</dbReference>
<keyword evidence="5 7" id="KW-1133">Transmembrane helix</keyword>
<dbReference type="Pfam" id="PF00528">
    <property type="entry name" value="BPD_transp_1"/>
    <property type="match status" value="1"/>
</dbReference>
<keyword evidence="10" id="KW-1185">Reference proteome</keyword>
<dbReference type="RefSeq" id="WP_272778684.1">
    <property type="nucleotide sequence ID" value="NZ_JAQQLI010000033.1"/>
</dbReference>
<evidence type="ECO:0000259" key="8">
    <source>
        <dbReference type="PROSITE" id="PS50928"/>
    </source>
</evidence>
<accession>A0ABT5JDT7</accession>
<evidence type="ECO:0000256" key="4">
    <source>
        <dbReference type="ARBA" id="ARBA00022692"/>
    </source>
</evidence>
<dbReference type="EMBL" id="JAQQLI010000033">
    <property type="protein sequence ID" value="MDC7787846.1"/>
    <property type="molecule type" value="Genomic_DNA"/>
</dbReference>
<keyword evidence="4 7" id="KW-0812">Transmembrane</keyword>
<protein>
    <submittedName>
        <fullName evidence="9">ABC transporter permease</fullName>
    </submittedName>
</protein>
<feature type="transmembrane region" description="Helical" evidence="7">
    <location>
        <begin position="124"/>
        <end position="145"/>
    </location>
</feature>
<feature type="transmembrane region" description="Helical" evidence="7">
    <location>
        <begin position="93"/>
        <end position="112"/>
    </location>
</feature>
<dbReference type="InterPro" id="IPR035906">
    <property type="entry name" value="MetI-like_sf"/>
</dbReference>
<dbReference type="PROSITE" id="PS50928">
    <property type="entry name" value="ABC_TM1"/>
    <property type="match status" value="1"/>
</dbReference>
<feature type="transmembrane region" description="Helical" evidence="7">
    <location>
        <begin position="204"/>
        <end position="226"/>
    </location>
</feature>
<dbReference type="Proteomes" id="UP001165652">
    <property type="component" value="Unassembled WGS sequence"/>
</dbReference>
<evidence type="ECO:0000256" key="2">
    <source>
        <dbReference type="ARBA" id="ARBA00022448"/>
    </source>
</evidence>
<evidence type="ECO:0000256" key="6">
    <source>
        <dbReference type="ARBA" id="ARBA00023136"/>
    </source>
</evidence>
<dbReference type="PANTHER" id="PTHR30151:SF20">
    <property type="entry name" value="ABC TRANSPORTER PERMEASE PROTEIN HI_0355-RELATED"/>
    <property type="match status" value="1"/>
</dbReference>
<organism evidence="9 10">
    <name type="scientific">Rhodoplanes tepidamans</name>
    <name type="common">Rhodoplanes cryptolactis</name>
    <dbReference type="NCBI Taxonomy" id="200616"/>
    <lineage>
        <taxon>Bacteria</taxon>
        <taxon>Pseudomonadati</taxon>
        <taxon>Pseudomonadota</taxon>
        <taxon>Alphaproteobacteria</taxon>
        <taxon>Hyphomicrobiales</taxon>
        <taxon>Nitrobacteraceae</taxon>
        <taxon>Rhodoplanes</taxon>
    </lineage>
</organism>
<keyword evidence="3" id="KW-1003">Cell membrane</keyword>
<evidence type="ECO:0000256" key="1">
    <source>
        <dbReference type="ARBA" id="ARBA00004651"/>
    </source>
</evidence>
<evidence type="ECO:0000313" key="9">
    <source>
        <dbReference type="EMBL" id="MDC7787846.1"/>
    </source>
</evidence>
<comment type="caution">
    <text evidence="9">The sequence shown here is derived from an EMBL/GenBank/DDBJ whole genome shotgun (WGS) entry which is preliminary data.</text>
</comment>
<dbReference type="SUPFAM" id="SSF161098">
    <property type="entry name" value="MetI-like"/>
    <property type="match status" value="1"/>
</dbReference>
<dbReference type="InterPro" id="IPR000515">
    <property type="entry name" value="MetI-like"/>
</dbReference>
<dbReference type="Gene3D" id="1.10.3720.10">
    <property type="entry name" value="MetI-like"/>
    <property type="match status" value="1"/>
</dbReference>